<feature type="region of interest" description="Disordered" evidence="1">
    <location>
        <begin position="92"/>
        <end position="147"/>
    </location>
</feature>
<dbReference type="CDD" id="cd00051">
    <property type="entry name" value="EFh"/>
    <property type="match status" value="1"/>
</dbReference>
<feature type="compositionally biased region" description="Basic and acidic residues" evidence="1">
    <location>
        <begin position="97"/>
        <end position="113"/>
    </location>
</feature>
<proteinExistence type="predicted"/>
<feature type="compositionally biased region" description="Low complexity" evidence="1">
    <location>
        <begin position="114"/>
        <end position="131"/>
    </location>
</feature>
<evidence type="ECO:0000259" key="3">
    <source>
        <dbReference type="PROSITE" id="PS50222"/>
    </source>
</evidence>
<dbReference type="InterPro" id="IPR002048">
    <property type="entry name" value="EF_hand_dom"/>
</dbReference>
<feature type="domain" description="EF-hand" evidence="3">
    <location>
        <begin position="40"/>
        <end position="75"/>
    </location>
</feature>
<dbReference type="RefSeq" id="WP_208008228.1">
    <property type="nucleotide sequence ID" value="NZ_CP071796.1"/>
</dbReference>
<dbReference type="EMBL" id="CP071796">
    <property type="protein sequence ID" value="QTD44664.1"/>
    <property type="molecule type" value="Genomic_DNA"/>
</dbReference>
<evidence type="ECO:0000313" key="4">
    <source>
        <dbReference type="EMBL" id="QTD44664.1"/>
    </source>
</evidence>
<name>A0A975CFM0_9BURK</name>
<feature type="signal peptide" evidence="2">
    <location>
        <begin position="1"/>
        <end position="22"/>
    </location>
</feature>
<dbReference type="PROSITE" id="PS00018">
    <property type="entry name" value="EF_HAND_1"/>
    <property type="match status" value="1"/>
</dbReference>
<gene>
    <name evidence="4" type="ORF">J1M35_16465</name>
</gene>
<dbReference type="AlphaFoldDB" id="A0A975CFM0"/>
<organism evidence="4 5">
    <name type="scientific">Ottowia testudinis</name>
    <dbReference type="NCBI Taxonomy" id="2816950"/>
    <lineage>
        <taxon>Bacteria</taxon>
        <taxon>Pseudomonadati</taxon>
        <taxon>Pseudomonadota</taxon>
        <taxon>Betaproteobacteria</taxon>
        <taxon>Burkholderiales</taxon>
        <taxon>Comamonadaceae</taxon>
        <taxon>Ottowia</taxon>
    </lineage>
</organism>
<keyword evidence="2" id="KW-0732">Signal</keyword>
<evidence type="ECO:0000313" key="5">
    <source>
        <dbReference type="Proteomes" id="UP000663903"/>
    </source>
</evidence>
<sequence>MTFHRSTLLCLLTALACTPALAQSAAVAATRGAPQAAPSKGEAQALQWFSMLDANGDGRISLDEAKVAFRLKPSLREYFKAADLNGDGHLTQQEIRTVADRQRAERQARRQREAQATSTPVAPLNAAAVAPKSGTAKKTPAAPISPR</sequence>
<dbReference type="SMART" id="SM00054">
    <property type="entry name" value="EFh"/>
    <property type="match status" value="2"/>
</dbReference>
<protein>
    <submittedName>
        <fullName evidence="4">EF-hand domain-containing protein</fullName>
    </submittedName>
</protein>
<accession>A0A975CFM0</accession>
<dbReference type="Gene3D" id="1.10.238.10">
    <property type="entry name" value="EF-hand"/>
    <property type="match status" value="2"/>
</dbReference>
<evidence type="ECO:0000256" key="2">
    <source>
        <dbReference type="SAM" id="SignalP"/>
    </source>
</evidence>
<dbReference type="InterPro" id="IPR018247">
    <property type="entry name" value="EF_Hand_1_Ca_BS"/>
</dbReference>
<feature type="chain" id="PRO_5036757047" evidence="2">
    <location>
        <begin position="23"/>
        <end position="147"/>
    </location>
</feature>
<dbReference type="SUPFAM" id="SSF47473">
    <property type="entry name" value="EF-hand"/>
    <property type="match status" value="1"/>
</dbReference>
<evidence type="ECO:0000256" key="1">
    <source>
        <dbReference type="SAM" id="MobiDB-lite"/>
    </source>
</evidence>
<feature type="domain" description="EF-hand" evidence="3">
    <location>
        <begin position="76"/>
        <end position="105"/>
    </location>
</feature>
<dbReference type="KEGG" id="otd:J1M35_16465"/>
<dbReference type="PROSITE" id="PS50222">
    <property type="entry name" value="EF_HAND_2"/>
    <property type="match status" value="2"/>
</dbReference>
<dbReference type="GO" id="GO:0005509">
    <property type="term" value="F:calcium ion binding"/>
    <property type="evidence" value="ECO:0007669"/>
    <property type="project" value="InterPro"/>
</dbReference>
<dbReference type="Pfam" id="PF13202">
    <property type="entry name" value="EF-hand_5"/>
    <property type="match status" value="2"/>
</dbReference>
<dbReference type="Proteomes" id="UP000663903">
    <property type="component" value="Chromosome"/>
</dbReference>
<keyword evidence="5" id="KW-1185">Reference proteome</keyword>
<dbReference type="PROSITE" id="PS51257">
    <property type="entry name" value="PROKAR_LIPOPROTEIN"/>
    <property type="match status" value="1"/>
</dbReference>
<reference evidence="4" key="1">
    <citation type="submission" date="2021-03" db="EMBL/GenBank/DDBJ databases">
        <title>Ottowia sp. 27C isolated from the cloaca of a Giant Asian pond turtle (Heosemys grandis).</title>
        <authorList>
            <person name="Spergser J."/>
            <person name="Busse H.-J."/>
        </authorList>
    </citation>
    <scope>NUCLEOTIDE SEQUENCE</scope>
    <source>
        <strain evidence="4">27C</strain>
    </source>
</reference>
<dbReference type="InterPro" id="IPR011992">
    <property type="entry name" value="EF-hand-dom_pair"/>
</dbReference>